<evidence type="ECO:0000256" key="1">
    <source>
        <dbReference type="ARBA" id="ARBA00004127"/>
    </source>
</evidence>
<accession>A0A3N4Z117</accession>
<dbReference type="GO" id="GO:0012505">
    <property type="term" value="C:endomembrane system"/>
    <property type="evidence" value="ECO:0007669"/>
    <property type="project" value="UniProtKB-SubCell"/>
</dbReference>
<feature type="domain" description="HTTM-like" evidence="6">
    <location>
        <begin position="1"/>
        <end position="258"/>
    </location>
</feature>
<feature type="transmembrane region" description="Helical" evidence="5">
    <location>
        <begin position="114"/>
        <end position="131"/>
    </location>
</feature>
<feature type="transmembrane region" description="Helical" evidence="5">
    <location>
        <begin position="207"/>
        <end position="229"/>
    </location>
</feature>
<comment type="subcellular location">
    <subcellularLocation>
        <location evidence="1">Endomembrane system</location>
        <topology evidence="1">Multi-pass membrane protein</topology>
    </subcellularLocation>
</comment>
<evidence type="ECO:0000313" key="7">
    <source>
        <dbReference type="EMBL" id="RPF26233.1"/>
    </source>
</evidence>
<comment type="caution">
    <text evidence="7">The sequence shown here is derived from an EMBL/GenBank/DDBJ whole genome shotgun (WGS) entry which is preliminary data.</text>
</comment>
<reference evidence="7 8" key="1">
    <citation type="submission" date="2018-11" db="EMBL/GenBank/DDBJ databases">
        <title>Sequencing the genomes of 1000 actinobacteria strains.</title>
        <authorList>
            <person name="Klenk H.-P."/>
        </authorList>
    </citation>
    <scope>NUCLEOTIDE SEQUENCE [LARGE SCALE GENOMIC DNA]</scope>
    <source>
        <strain evidence="7 8">DSM 14418</strain>
    </source>
</reference>
<feature type="transmembrane region" description="Helical" evidence="5">
    <location>
        <begin position="137"/>
        <end position="156"/>
    </location>
</feature>
<evidence type="ECO:0000256" key="4">
    <source>
        <dbReference type="ARBA" id="ARBA00023136"/>
    </source>
</evidence>
<feature type="transmembrane region" description="Helical" evidence="5">
    <location>
        <begin position="84"/>
        <end position="102"/>
    </location>
</feature>
<feature type="transmembrane region" description="Helical" evidence="5">
    <location>
        <begin position="241"/>
        <end position="259"/>
    </location>
</feature>
<evidence type="ECO:0000256" key="2">
    <source>
        <dbReference type="ARBA" id="ARBA00022692"/>
    </source>
</evidence>
<keyword evidence="4 5" id="KW-0472">Membrane</keyword>
<evidence type="ECO:0000256" key="3">
    <source>
        <dbReference type="ARBA" id="ARBA00022989"/>
    </source>
</evidence>
<feature type="transmembrane region" description="Helical" evidence="5">
    <location>
        <begin position="60"/>
        <end position="78"/>
    </location>
</feature>
<evidence type="ECO:0000259" key="6">
    <source>
        <dbReference type="SMART" id="SM00752"/>
    </source>
</evidence>
<dbReference type="RefSeq" id="WP_123914579.1">
    <property type="nucleotide sequence ID" value="NZ_RKRA01000001.1"/>
</dbReference>
<keyword evidence="8" id="KW-1185">Reference proteome</keyword>
<dbReference type="Proteomes" id="UP000280726">
    <property type="component" value="Unassembled WGS sequence"/>
</dbReference>
<dbReference type="OrthoDB" id="128729at2"/>
<organism evidence="7 8">
    <name type="scientific">Georgenia muralis</name>
    <dbReference type="NCBI Taxonomy" id="154117"/>
    <lineage>
        <taxon>Bacteria</taxon>
        <taxon>Bacillati</taxon>
        <taxon>Actinomycetota</taxon>
        <taxon>Actinomycetes</taxon>
        <taxon>Micrococcales</taxon>
        <taxon>Bogoriellaceae</taxon>
        <taxon>Georgenia</taxon>
    </lineage>
</organism>
<evidence type="ECO:0000256" key="5">
    <source>
        <dbReference type="SAM" id="Phobius"/>
    </source>
</evidence>
<dbReference type="InterPro" id="IPR011020">
    <property type="entry name" value="HTTM-like"/>
</dbReference>
<protein>
    <recommendedName>
        <fullName evidence="6">HTTM-like domain-containing protein</fullName>
    </recommendedName>
</protein>
<feature type="transmembrane region" description="Helical" evidence="5">
    <location>
        <begin position="6"/>
        <end position="24"/>
    </location>
</feature>
<dbReference type="EMBL" id="RKRA01000001">
    <property type="protein sequence ID" value="RPF26233.1"/>
    <property type="molecule type" value="Genomic_DNA"/>
</dbReference>
<gene>
    <name evidence="7" type="ORF">EDD32_0665</name>
</gene>
<dbReference type="AlphaFoldDB" id="A0A3N4Z117"/>
<dbReference type="SMART" id="SM00752">
    <property type="entry name" value="HTTM"/>
    <property type="match status" value="1"/>
</dbReference>
<keyword evidence="2 5" id="KW-0812">Transmembrane</keyword>
<evidence type="ECO:0000313" key="8">
    <source>
        <dbReference type="Proteomes" id="UP000280726"/>
    </source>
</evidence>
<sequence>MPEEAWAVSVAARAACLALTIGFLEQLTVFRRAYGPDGPFSAAVAGVFARPGHRVLARDGVARGVLVVGAVTGAVGLVVGPLSVVGWAAGLLCVLAALAIKARRVTAGDGAEQISVLVLLAVSLALAPVAGDPALDVVALFIGAVSVLSYVTAGLAKAVSRTWRSGAAIAIIMGSTAYGRPGVAALLDRRPALGVLLARATVAFECAFPLVLLAPLPVTLAFLAAGLGFHLGTAATMGLNTFVWAFVGTYPAVLVLARATSPFW</sequence>
<name>A0A3N4Z117_9MICO</name>
<keyword evidence="3 5" id="KW-1133">Transmembrane helix</keyword>
<proteinExistence type="predicted"/>